<keyword evidence="1" id="KW-0812">Transmembrane</keyword>
<organism evidence="2 3">
    <name type="scientific">Mycobacterium kansasii</name>
    <dbReference type="NCBI Taxonomy" id="1768"/>
    <lineage>
        <taxon>Bacteria</taxon>
        <taxon>Bacillati</taxon>
        <taxon>Actinomycetota</taxon>
        <taxon>Actinomycetes</taxon>
        <taxon>Mycobacteriales</taxon>
        <taxon>Mycobacteriaceae</taxon>
        <taxon>Mycobacterium</taxon>
    </lineage>
</organism>
<keyword evidence="3" id="KW-1185">Reference proteome</keyword>
<gene>
    <name evidence="2" type="ORF">NIIDMKKI_58820</name>
</gene>
<evidence type="ECO:0000313" key="2">
    <source>
        <dbReference type="EMBL" id="BCI90676.1"/>
    </source>
</evidence>
<dbReference type="Proteomes" id="UP000516380">
    <property type="component" value="Chromosome"/>
</dbReference>
<name>A0A7G1II23_MYCKA</name>
<dbReference type="AlphaFoldDB" id="A0A7G1II23"/>
<dbReference type="EMBL" id="AP023343">
    <property type="protein sequence ID" value="BCI90676.1"/>
    <property type="molecule type" value="Genomic_DNA"/>
</dbReference>
<protein>
    <submittedName>
        <fullName evidence="2">Uncharacterized protein</fullName>
    </submittedName>
</protein>
<keyword evidence="1" id="KW-1133">Transmembrane helix</keyword>
<accession>A0A7G1II23</accession>
<sequence length="68" mass="7267">MQVAVLGNRGAVGRCARQLVALENRHPAEKSDSTRAAHKPAMLAPMTTAWSLVLTVLAMLPAFPQRTG</sequence>
<proteinExistence type="predicted"/>
<evidence type="ECO:0000313" key="3">
    <source>
        <dbReference type="Proteomes" id="UP000516380"/>
    </source>
</evidence>
<reference evidence="2 3" key="1">
    <citation type="submission" date="2020-07" db="EMBL/GenBank/DDBJ databases">
        <title>Mycobacterium kansasii (former subtype) with zoonotic potential isolated from diseased indoor pet cat, Japan.</title>
        <authorList>
            <person name="Fukano H."/>
            <person name="Terazono T."/>
            <person name="Hoshino Y."/>
        </authorList>
    </citation>
    <scope>NUCLEOTIDE SEQUENCE [LARGE SCALE GENOMIC DNA]</scope>
    <source>
        <strain evidence="2 3">Kuro-I</strain>
    </source>
</reference>
<keyword evidence="1" id="KW-0472">Membrane</keyword>
<evidence type="ECO:0000256" key="1">
    <source>
        <dbReference type="SAM" id="Phobius"/>
    </source>
</evidence>
<feature type="transmembrane region" description="Helical" evidence="1">
    <location>
        <begin position="42"/>
        <end position="63"/>
    </location>
</feature>